<evidence type="ECO:0000256" key="2">
    <source>
        <dbReference type="ARBA" id="ARBA00009896"/>
    </source>
</evidence>
<evidence type="ECO:0000256" key="4">
    <source>
        <dbReference type="ARBA" id="ARBA00022640"/>
    </source>
</evidence>
<dbReference type="Proteomes" id="UP000004994">
    <property type="component" value="Chromosome 1"/>
</dbReference>
<dbReference type="PaxDb" id="4081-Solyc01g017270.1.1"/>
<dbReference type="GO" id="GO:0009536">
    <property type="term" value="C:plastid"/>
    <property type="evidence" value="ECO:0007669"/>
    <property type="project" value="UniProtKB-SubCell"/>
</dbReference>
<accession>A0A3Q7EVD7</accession>
<organism evidence="5">
    <name type="scientific">Solanum lycopersicum</name>
    <name type="common">Tomato</name>
    <name type="synonym">Lycopersicon esculentum</name>
    <dbReference type="NCBI Taxonomy" id="4081"/>
    <lineage>
        <taxon>Eukaryota</taxon>
        <taxon>Viridiplantae</taxon>
        <taxon>Streptophyta</taxon>
        <taxon>Embryophyta</taxon>
        <taxon>Tracheophyta</taxon>
        <taxon>Spermatophyta</taxon>
        <taxon>Magnoliopsida</taxon>
        <taxon>eudicotyledons</taxon>
        <taxon>Gunneridae</taxon>
        <taxon>Pentapetalae</taxon>
        <taxon>asterids</taxon>
        <taxon>lamiids</taxon>
        <taxon>Solanales</taxon>
        <taxon>Solanaceae</taxon>
        <taxon>Solanoideae</taxon>
        <taxon>Solaneae</taxon>
        <taxon>Solanum</taxon>
        <taxon>Solanum subgen. Lycopersicon</taxon>
    </lineage>
</organism>
<evidence type="ECO:0000313" key="5">
    <source>
        <dbReference type="EnsemblPlants" id="Solyc01g017270.1.1.1"/>
    </source>
</evidence>
<protein>
    <recommendedName>
        <fullName evidence="3">Uncharacterized protein ycf15</fullName>
    </recommendedName>
</protein>
<dbReference type="OMA" id="ILYQNIM"/>
<dbReference type="Pfam" id="PF10705">
    <property type="entry name" value="Ycf15"/>
    <property type="match status" value="1"/>
</dbReference>
<dbReference type="AlphaFoldDB" id="A0A3Q7EVD7"/>
<sequence>MLVSSIFWTLAPWKNMLLLKHGIEILYQNIMYGWYELPKQEVLNNKQPVQIFTTKKYRIVFG</sequence>
<keyword evidence="6" id="KW-1185">Reference proteome</keyword>
<comment type="subcellular location">
    <subcellularLocation>
        <location evidence="1">Plastid</location>
    </subcellularLocation>
</comment>
<reference evidence="5" key="2">
    <citation type="submission" date="2019-01" db="UniProtKB">
        <authorList>
            <consortium name="EnsemblPlants"/>
        </authorList>
    </citation>
    <scope>IDENTIFICATION</scope>
    <source>
        <strain evidence="5">cv. Heinz 1706</strain>
    </source>
</reference>
<keyword evidence="4" id="KW-0934">Plastid</keyword>
<reference evidence="5" key="1">
    <citation type="journal article" date="2012" name="Nature">
        <title>The tomato genome sequence provides insights into fleshy fruit evolution.</title>
        <authorList>
            <consortium name="Tomato Genome Consortium"/>
        </authorList>
    </citation>
    <scope>NUCLEOTIDE SEQUENCE [LARGE SCALE GENOMIC DNA]</scope>
    <source>
        <strain evidence="5">cv. Heinz 1706</strain>
    </source>
</reference>
<dbReference type="InParanoid" id="A0A3Q7EVD7"/>
<dbReference type="Gramene" id="Solyc01g017270.1.1">
    <property type="protein sequence ID" value="Solyc01g017270.1.1.1"/>
    <property type="gene ID" value="Solyc01g017270.1"/>
</dbReference>
<evidence type="ECO:0000256" key="1">
    <source>
        <dbReference type="ARBA" id="ARBA00004474"/>
    </source>
</evidence>
<dbReference type="InterPro" id="IPR019645">
    <property type="entry name" value="Uncharacterised_Ycf15"/>
</dbReference>
<dbReference type="EnsemblPlants" id="Solyc01g017270.1.1">
    <property type="protein sequence ID" value="Solyc01g017270.1.1.1"/>
    <property type="gene ID" value="Solyc01g017270.1"/>
</dbReference>
<evidence type="ECO:0000256" key="3">
    <source>
        <dbReference type="ARBA" id="ARBA00017335"/>
    </source>
</evidence>
<evidence type="ECO:0000313" key="6">
    <source>
        <dbReference type="Proteomes" id="UP000004994"/>
    </source>
</evidence>
<proteinExistence type="inferred from homology"/>
<name>A0A3Q7EVD7_SOLLC</name>
<comment type="similarity">
    <text evidence="2">Belongs to the ycf15 family.</text>
</comment>